<protein>
    <submittedName>
        <fullName evidence="1">Uncharacterized protein</fullName>
    </submittedName>
</protein>
<reference evidence="1" key="1">
    <citation type="submission" date="2018-11" db="EMBL/GenBank/DDBJ databases">
        <title>The sequence and de novo assembly of Larimichthys crocea genome using PacBio and Hi-C technologies.</title>
        <authorList>
            <person name="Xu P."/>
            <person name="Chen B."/>
            <person name="Zhou Z."/>
            <person name="Ke Q."/>
            <person name="Wu Y."/>
            <person name="Bai H."/>
            <person name="Pu F."/>
        </authorList>
    </citation>
    <scope>NUCLEOTIDE SEQUENCE</scope>
    <source>
        <tissue evidence="1">Muscle</tissue>
    </source>
</reference>
<evidence type="ECO:0000313" key="2">
    <source>
        <dbReference type="Proteomes" id="UP000793456"/>
    </source>
</evidence>
<name>A0ACD3QRK5_LARCR</name>
<gene>
    <name evidence="1" type="ORF">E3U43_014656</name>
</gene>
<proteinExistence type="predicted"/>
<evidence type="ECO:0000313" key="1">
    <source>
        <dbReference type="EMBL" id="TMS09109.1"/>
    </source>
</evidence>
<comment type="caution">
    <text evidence="1">The sequence shown here is derived from an EMBL/GenBank/DDBJ whole genome shotgun (WGS) entry which is preliminary data.</text>
</comment>
<dbReference type="Proteomes" id="UP000793456">
    <property type="component" value="Chromosome XVI"/>
</dbReference>
<organism evidence="1 2">
    <name type="scientific">Larimichthys crocea</name>
    <name type="common">Large yellow croaker</name>
    <name type="synonym">Pseudosciaena crocea</name>
    <dbReference type="NCBI Taxonomy" id="215358"/>
    <lineage>
        <taxon>Eukaryota</taxon>
        <taxon>Metazoa</taxon>
        <taxon>Chordata</taxon>
        <taxon>Craniata</taxon>
        <taxon>Vertebrata</taxon>
        <taxon>Euteleostomi</taxon>
        <taxon>Actinopterygii</taxon>
        <taxon>Neopterygii</taxon>
        <taxon>Teleostei</taxon>
        <taxon>Neoteleostei</taxon>
        <taxon>Acanthomorphata</taxon>
        <taxon>Eupercaria</taxon>
        <taxon>Sciaenidae</taxon>
        <taxon>Larimichthys</taxon>
    </lineage>
</organism>
<sequence>MFIKKNRKKKKTTTGLNSSRCMFDICLAAVPRGILGERLVKISHMFSLSPLSPCLFHSVCVDPLMSVSQASYSHRRSLAFDCLFSGPDTGGSLREVKCNKEEEEEEKKEVD</sequence>
<accession>A0ACD3QRK5</accession>
<dbReference type="EMBL" id="CM011689">
    <property type="protein sequence ID" value="TMS09109.1"/>
    <property type="molecule type" value="Genomic_DNA"/>
</dbReference>
<keyword evidence="2" id="KW-1185">Reference proteome</keyword>